<protein>
    <submittedName>
        <fullName evidence="1">Uncharacterized protein</fullName>
    </submittedName>
</protein>
<dbReference type="RefSeq" id="WP_085545699.1">
    <property type="nucleotide sequence ID" value="NZ_FXBB01000056.1"/>
</dbReference>
<evidence type="ECO:0000313" key="2">
    <source>
        <dbReference type="Proteomes" id="UP000193355"/>
    </source>
</evidence>
<dbReference type="Proteomes" id="UP000193355">
    <property type="component" value="Unassembled WGS sequence"/>
</dbReference>
<reference evidence="2" key="1">
    <citation type="submission" date="2017-04" db="EMBL/GenBank/DDBJ databases">
        <authorList>
            <person name="Varghese N."/>
            <person name="Submissions S."/>
        </authorList>
    </citation>
    <scope>NUCLEOTIDE SEQUENCE [LARGE SCALE GENOMIC DNA]</scope>
    <source>
        <strain evidence="2">USBA 82</strain>
    </source>
</reference>
<organism evidence="1 2">
    <name type="scientific">Dethiosulfovibrio salsuginis</name>
    <dbReference type="NCBI Taxonomy" id="561720"/>
    <lineage>
        <taxon>Bacteria</taxon>
        <taxon>Thermotogati</taxon>
        <taxon>Synergistota</taxon>
        <taxon>Synergistia</taxon>
        <taxon>Synergistales</taxon>
        <taxon>Dethiosulfovibrionaceae</taxon>
        <taxon>Dethiosulfovibrio</taxon>
    </lineage>
</organism>
<keyword evidence="2" id="KW-1185">Reference proteome</keyword>
<proteinExistence type="predicted"/>
<evidence type="ECO:0000313" key="1">
    <source>
        <dbReference type="EMBL" id="SMG51415.1"/>
    </source>
</evidence>
<accession>A0A1X7LCC9</accession>
<name>A0A1X7LCC9_9BACT</name>
<sequence length="251" mass="28435">MKPGRLMNLYNIFAICSYANTQDYLCIVDMRTGDEIFGQIALESDCVIISKTSFCIEVLKDIYESITIPYLESIEKNSPVITLDGSTCAYLADTSSNIQSLFDAIEDELYVPDESSAEKVSDLSLKTWTYKPAKSAEREAYLVSEMNQENLPGRVICSAYKAEDASFAVLTPNVIALTLRSRDFMRCLLERFDLDGDIDLSIPQLEEHMAKNFKGDSLRSFSEDIASFFAREEIVKFNESMEIHKTRDMAY</sequence>
<dbReference type="AlphaFoldDB" id="A0A1X7LCC9"/>
<gene>
    <name evidence="1" type="ORF">SAMN06275492_1561</name>
</gene>
<dbReference type="EMBL" id="FXBB01000056">
    <property type="protein sequence ID" value="SMG51415.1"/>
    <property type="molecule type" value="Genomic_DNA"/>
</dbReference>